<comment type="caution">
    <text evidence="2">The sequence shown here is derived from an EMBL/GenBank/DDBJ whole genome shotgun (WGS) entry which is preliminary data.</text>
</comment>
<organism evidence="2 3">
    <name type="scientific">Pocillopora meandrina</name>
    <dbReference type="NCBI Taxonomy" id="46732"/>
    <lineage>
        <taxon>Eukaryota</taxon>
        <taxon>Metazoa</taxon>
        <taxon>Cnidaria</taxon>
        <taxon>Anthozoa</taxon>
        <taxon>Hexacorallia</taxon>
        <taxon>Scleractinia</taxon>
        <taxon>Astrocoeniina</taxon>
        <taxon>Pocilloporidae</taxon>
        <taxon>Pocillopora</taxon>
    </lineage>
</organism>
<evidence type="ECO:0000256" key="1">
    <source>
        <dbReference type="SAM" id="MobiDB-lite"/>
    </source>
</evidence>
<evidence type="ECO:0000313" key="2">
    <source>
        <dbReference type="EMBL" id="CAH3123986.1"/>
    </source>
</evidence>
<gene>
    <name evidence="2" type="ORF">PMEA_00011651</name>
</gene>
<evidence type="ECO:0000313" key="3">
    <source>
        <dbReference type="Proteomes" id="UP001159428"/>
    </source>
</evidence>
<accession>A0AAU9WS98</accession>
<dbReference type="EMBL" id="CALNXJ010000020">
    <property type="protein sequence ID" value="CAH3123986.1"/>
    <property type="molecule type" value="Genomic_DNA"/>
</dbReference>
<evidence type="ECO:0008006" key="4">
    <source>
        <dbReference type="Google" id="ProtNLM"/>
    </source>
</evidence>
<feature type="region of interest" description="Disordered" evidence="1">
    <location>
        <begin position="1"/>
        <end position="24"/>
    </location>
</feature>
<keyword evidence="3" id="KW-1185">Reference proteome</keyword>
<dbReference type="AlphaFoldDB" id="A0AAU9WS98"/>
<dbReference type="Proteomes" id="UP001159428">
    <property type="component" value="Unassembled WGS sequence"/>
</dbReference>
<proteinExistence type="predicted"/>
<reference evidence="2 3" key="1">
    <citation type="submission" date="2022-05" db="EMBL/GenBank/DDBJ databases">
        <authorList>
            <consortium name="Genoscope - CEA"/>
            <person name="William W."/>
        </authorList>
    </citation>
    <scope>NUCLEOTIDE SEQUENCE [LARGE SCALE GENOMIC DNA]</scope>
</reference>
<name>A0AAU9WS98_9CNID</name>
<protein>
    <recommendedName>
        <fullName evidence="4">Endonuclease/exonuclease/phosphatase domain-containing protein</fullName>
    </recommendedName>
</protein>
<sequence>MCGDVQDSPGPCRNSTGRSHSDNHRTSKNILCCMSLNARSIYNKLNEFHDLVKMRNVDMVAVTETWLHQRILDTEILDLNYINFRRDRPTRTANDNSTILDLLITSVPEFDVVYDENDMYFSTVK</sequence>